<keyword evidence="2" id="KW-1185">Reference proteome</keyword>
<name>A0A2U8I9R7_9GAMM</name>
<accession>A0A2U8I9R7</accession>
<sequence>MQQKNYFTDSFACKTNKHLLIGDLSGGISAFSSPPIFSEKFCTLFSVQVYQTRISYILI</sequence>
<dbReference type="AlphaFoldDB" id="A0A2U8I9R7"/>
<proteinExistence type="predicted"/>
<dbReference type="EMBL" id="CP021659">
    <property type="protein sequence ID" value="AWK14784.1"/>
    <property type="molecule type" value="Genomic_DNA"/>
</dbReference>
<gene>
    <name evidence="1" type="ORF">CCS41_10375</name>
</gene>
<reference evidence="1 2" key="1">
    <citation type="submission" date="2017-05" db="EMBL/GenBank/DDBJ databases">
        <title>Genome sequence of Candidatus Fukatsuia symbiotica and Candidatus Hamiltonella defensa from Acyrthosiphon pisum strain 5D.</title>
        <authorList>
            <person name="Patel V.A."/>
            <person name="Chevignon G."/>
            <person name="Russell J.A."/>
            <person name="Oliver K.M."/>
        </authorList>
    </citation>
    <scope>NUCLEOTIDE SEQUENCE [LARGE SCALE GENOMIC DNA]</scope>
    <source>
        <strain evidence="1 2">5D</strain>
    </source>
</reference>
<organism evidence="1 2">
    <name type="scientific">Candidatus Fukatsuia symbiotica</name>
    <dbReference type="NCBI Taxonomy" id="1878942"/>
    <lineage>
        <taxon>Bacteria</taxon>
        <taxon>Pseudomonadati</taxon>
        <taxon>Pseudomonadota</taxon>
        <taxon>Gammaproteobacteria</taxon>
        <taxon>Enterobacterales</taxon>
        <taxon>Yersiniaceae</taxon>
        <taxon>Candidatus Fukatsuia</taxon>
    </lineage>
</organism>
<dbReference type="Proteomes" id="UP000261875">
    <property type="component" value="Chromosome"/>
</dbReference>
<evidence type="ECO:0000313" key="2">
    <source>
        <dbReference type="Proteomes" id="UP000261875"/>
    </source>
</evidence>
<evidence type="ECO:0000313" key="1">
    <source>
        <dbReference type="EMBL" id="AWK14784.1"/>
    </source>
</evidence>
<dbReference type="KEGG" id="fsm:CCS41_10375"/>
<protein>
    <submittedName>
        <fullName evidence="1">Uncharacterized protein</fullName>
    </submittedName>
</protein>